<name>A0AAD4EG87_9AGAM</name>
<feature type="region of interest" description="Disordered" evidence="1">
    <location>
        <begin position="66"/>
        <end position="161"/>
    </location>
</feature>
<evidence type="ECO:0000256" key="1">
    <source>
        <dbReference type="SAM" id="MobiDB-lite"/>
    </source>
</evidence>
<dbReference type="EMBL" id="JABBWK010000010">
    <property type="protein sequence ID" value="KAG1904398.1"/>
    <property type="molecule type" value="Genomic_DNA"/>
</dbReference>
<proteinExistence type="predicted"/>
<organism evidence="2 3">
    <name type="scientific">Suillus fuscotomentosus</name>
    <dbReference type="NCBI Taxonomy" id="1912939"/>
    <lineage>
        <taxon>Eukaryota</taxon>
        <taxon>Fungi</taxon>
        <taxon>Dikarya</taxon>
        <taxon>Basidiomycota</taxon>
        <taxon>Agaricomycotina</taxon>
        <taxon>Agaricomycetes</taxon>
        <taxon>Agaricomycetidae</taxon>
        <taxon>Boletales</taxon>
        <taxon>Suillineae</taxon>
        <taxon>Suillaceae</taxon>
        <taxon>Suillus</taxon>
    </lineage>
</organism>
<dbReference type="RefSeq" id="XP_041229973.1">
    <property type="nucleotide sequence ID" value="XM_041366460.1"/>
</dbReference>
<feature type="region of interest" description="Disordered" evidence="1">
    <location>
        <begin position="1"/>
        <end position="20"/>
    </location>
</feature>
<evidence type="ECO:0000313" key="2">
    <source>
        <dbReference type="EMBL" id="KAG1904398.1"/>
    </source>
</evidence>
<accession>A0AAD4EG87</accession>
<keyword evidence="3" id="KW-1185">Reference proteome</keyword>
<reference evidence="2" key="1">
    <citation type="journal article" date="2020" name="New Phytol.">
        <title>Comparative genomics reveals dynamic genome evolution in host specialist ectomycorrhizal fungi.</title>
        <authorList>
            <person name="Lofgren L.A."/>
            <person name="Nguyen N.H."/>
            <person name="Vilgalys R."/>
            <person name="Ruytinx J."/>
            <person name="Liao H.L."/>
            <person name="Branco S."/>
            <person name="Kuo A."/>
            <person name="LaButti K."/>
            <person name="Lipzen A."/>
            <person name="Andreopoulos W."/>
            <person name="Pangilinan J."/>
            <person name="Riley R."/>
            <person name="Hundley H."/>
            <person name="Na H."/>
            <person name="Barry K."/>
            <person name="Grigoriev I.V."/>
            <person name="Stajich J.E."/>
            <person name="Kennedy P.G."/>
        </authorList>
    </citation>
    <scope>NUCLEOTIDE SEQUENCE</scope>
    <source>
        <strain evidence="2">FC203</strain>
    </source>
</reference>
<evidence type="ECO:0000313" key="3">
    <source>
        <dbReference type="Proteomes" id="UP001195769"/>
    </source>
</evidence>
<dbReference type="AlphaFoldDB" id="A0AAD4EG87"/>
<sequence length="298" mass="32268">MNPSPHFNSLGADSNLSRTNTPASFVSAISSDHNGAASQIQYDHPAPFHFGDFEHFSPAEAYSRNDNSNFLEEFPPSRTHDPFLYSAGPPRPIQFPSKPLVPSNEAVSDEELGQPLLSAAPTKALKRPSVSTMQPPKARPKKKIKAGSGKGKAKPDGMLSVGEVPKKDRKAVYSTWWKGMGHCTIALDNSEWDKGDVGSDTGGKDILDLSSGSDEEVRGVKVKHEGPKKAVMKAFRANPLLEPGVRCPRTTAASEALSSLTSVFNPAVIKEREETQLSSLVQFNQISSLQTELCEARQ</sequence>
<dbReference type="GeneID" id="64660758"/>
<comment type="caution">
    <text evidence="2">The sequence shown here is derived from an EMBL/GenBank/DDBJ whole genome shotgun (WGS) entry which is preliminary data.</text>
</comment>
<protein>
    <submittedName>
        <fullName evidence="2">Uncharacterized protein</fullName>
    </submittedName>
</protein>
<dbReference type="Proteomes" id="UP001195769">
    <property type="component" value="Unassembled WGS sequence"/>
</dbReference>
<gene>
    <name evidence="2" type="ORF">F5891DRAFT_1184611</name>
</gene>